<reference evidence="2" key="1">
    <citation type="submission" date="2020-01" db="EMBL/GenBank/DDBJ databases">
        <title>Draft genome sequence of the Termite Coptotermes fromosanus.</title>
        <authorList>
            <person name="Itakura S."/>
            <person name="Yosikawa Y."/>
            <person name="Umezawa K."/>
        </authorList>
    </citation>
    <scope>NUCLEOTIDE SEQUENCE [LARGE SCALE GENOMIC DNA]</scope>
</reference>
<keyword evidence="2" id="KW-1185">Reference proteome</keyword>
<dbReference type="Proteomes" id="UP000502823">
    <property type="component" value="Unassembled WGS sequence"/>
</dbReference>
<organism evidence="1 2">
    <name type="scientific">Coptotermes formosanus</name>
    <name type="common">Formosan subterranean termite</name>
    <dbReference type="NCBI Taxonomy" id="36987"/>
    <lineage>
        <taxon>Eukaryota</taxon>
        <taxon>Metazoa</taxon>
        <taxon>Ecdysozoa</taxon>
        <taxon>Arthropoda</taxon>
        <taxon>Hexapoda</taxon>
        <taxon>Insecta</taxon>
        <taxon>Pterygota</taxon>
        <taxon>Neoptera</taxon>
        <taxon>Polyneoptera</taxon>
        <taxon>Dictyoptera</taxon>
        <taxon>Blattodea</taxon>
        <taxon>Blattoidea</taxon>
        <taxon>Termitoidae</taxon>
        <taxon>Rhinotermitidae</taxon>
        <taxon>Coptotermes</taxon>
    </lineage>
</organism>
<evidence type="ECO:0000313" key="1">
    <source>
        <dbReference type="EMBL" id="GFG34009.1"/>
    </source>
</evidence>
<dbReference type="AlphaFoldDB" id="A0A6L2PN45"/>
<gene>
    <name evidence="1" type="ORF">Cfor_04869</name>
</gene>
<sequence length="152" mass="17001">AVVGDLDDEDLYLPDDGEPMIYTRDRRDPGQPVVVASSAGDVPAAGDVKWTLGLGKRESRFTPYISVGVLSNMQHFFDSLRTNLESLEQLPHDEKEALLGQQIAPTAEIRRNNTVRPGNRGTNVLFVRKKKTTQCTLSSLTHRQERLRNSKL</sequence>
<evidence type="ECO:0000313" key="2">
    <source>
        <dbReference type="Proteomes" id="UP000502823"/>
    </source>
</evidence>
<name>A0A6L2PN45_COPFO</name>
<dbReference type="EMBL" id="BLKM01000462">
    <property type="protein sequence ID" value="GFG34009.1"/>
    <property type="molecule type" value="Genomic_DNA"/>
</dbReference>
<dbReference type="InParanoid" id="A0A6L2PN45"/>
<protein>
    <submittedName>
        <fullName evidence="1">Uncharacterized protein</fullName>
    </submittedName>
</protein>
<feature type="non-terminal residue" evidence="1">
    <location>
        <position position="1"/>
    </location>
</feature>
<dbReference type="OrthoDB" id="7477138at2759"/>
<accession>A0A6L2PN45</accession>
<comment type="caution">
    <text evidence="1">The sequence shown here is derived from an EMBL/GenBank/DDBJ whole genome shotgun (WGS) entry which is preliminary data.</text>
</comment>
<proteinExistence type="predicted"/>